<evidence type="ECO:0000313" key="2">
    <source>
        <dbReference type="Proteomes" id="UP000593846"/>
    </source>
</evidence>
<dbReference type="CDD" id="cd02980">
    <property type="entry name" value="TRX_Fd_family"/>
    <property type="match status" value="1"/>
</dbReference>
<proteinExistence type="predicted"/>
<reference evidence="2" key="1">
    <citation type="submission" date="2020-10" db="EMBL/GenBank/DDBJ databases">
        <title>Genome-based taxonomic classification of the species Anabaenopsis elenkinii.</title>
        <authorList>
            <person name="Delbaje E."/>
            <person name="Andreote A.P.D."/>
            <person name="Pellegrinetti T.A."/>
            <person name="Cruz R.B."/>
            <person name="Branco L.H.Z."/>
            <person name="Fiore M.F."/>
        </authorList>
    </citation>
    <scope>NUCLEOTIDE SEQUENCE [LARGE SCALE GENOMIC DNA]</scope>
    <source>
        <strain evidence="2">CCIBt3563</strain>
    </source>
</reference>
<dbReference type="Pfam" id="PF24724">
    <property type="entry name" value="DUF7676"/>
    <property type="match status" value="1"/>
</dbReference>
<dbReference type="RefSeq" id="WP_200987390.1">
    <property type="nucleotide sequence ID" value="NZ_CP063311.1"/>
</dbReference>
<dbReference type="Gene3D" id="3.40.30.10">
    <property type="entry name" value="Glutaredoxin"/>
    <property type="match status" value="1"/>
</dbReference>
<protein>
    <submittedName>
        <fullName evidence="1">(2Fe-2S) ferredoxin domain-containing protein</fullName>
    </submittedName>
</protein>
<dbReference type="KEGG" id="aee:IM676_13530"/>
<dbReference type="EMBL" id="CP063311">
    <property type="protein sequence ID" value="QOV21744.1"/>
    <property type="molecule type" value="Genomic_DNA"/>
</dbReference>
<evidence type="ECO:0000313" key="1">
    <source>
        <dbReference type="EMBL" id="QOV21744.1"/>
    </source>
</evidence>
<sequence>MTQFNPWVKPLNLMKTEPLLSGGRVEYEDFDASSDVLSSLLYTLFQENWQQVGVGHVAEGGVLELEFTAAPKLCILYDGYLTVAAEGWHLHLCIEPSLGGPECKTPLELRQQRQVSRAAFYRRFNAQGSPRSWGIKFWNGANVEVMTIFLPNPFVEDENLLPEGKPNLSKLALYEQLREIYVLGTKPIPFTRNPLKRSYISVCTSGRCLPSRKWEPTFTALKTAVEKAGLDIEVRTSGCLEVCKLGPVVFNSEDRSWYTRVTPDVAQTIVEEHLVKGNQVREHSYPPVLD</sequence>
<dbReference type="InterPro" id="IPR036249">
    <property type="entry name" value="Thioredoxin-like_sf"/>
</dbReference>
<dbReference type="AlphaFoldDB" id="A0A7U3RY01"/>
<name>A0A7U3RY01_9CYAN</name>
<keyword evidence="2" id="KW-1185">Reference proteome</keyword>
<dbReference type="Proteomes" id="UP000593846">
    <property type="component" value="Chromosome"/>
</dbReference>
<accession>A0A7U3RY01</accession>
<gene>
    <name evidence="1" type="ORF">IM676_13530</name>
</gene>
<dbReference type="SUPFAM" id="SSF52833">
    <property type="entry name" value="Thioredoxin-like"/>
    <property type="match status" value="1"/>
</dbReference>
<organism evidence="1 2">
    <name type="scientific">Anabaenopsis elenkinii CCIBt3563</name>
    <dbReference type="NCBI Taxonomy" id="2779889"/>
    <lineage>
        <taxon>Bacteria</taxon>
        <taxon>Bacillati</taxon>
        <taxon>Cyanobacteriota</taxon>
        <taxon>Cyanophyceae</taxon>
        <taxon>Nostocales</taxon>
        <taxon>Nodulariaceae</taxon>
        <taxon>Anabaenopsis</taxon>
    </lineage>
</organism>
<dbReference type="InterPro" id="IPR056093">
    <property type="entry name" value="DUF7676"/>
</dbReference>